<dbReference type="Pfam" id="PF00646">
    <property type="entry name" value="F-box"/>
    <property type="match status" value="2"/>
</dbReference>
<evidence type="ECO:0000259" key="3">
    <source>
        <dbReference type="PROSITE" id="PS50181"/>
    </source>
</evidence>
<evidence type="ECO:0000313" key="4">
    <source>
        <dbReference type="EMBL" id="KAH0932442.1"/>
    </source>
</evidence>
<keyword evidence="1" id="KW-0413">Isomerase</keyword>
<dbReference type="Gene3D" id="3.30.70.580">
    <property type="entry name" value="Pseudouridine synthase I, catalytic domain, N-terminal subdomain"/>
    <property type="match status" value="1"/>
</dbReference>
<accession>A0ABQ8DSU2</accession>
<dbReference type="SMART" id="SM00256">
    <property type="entry name" value="FBOX"/>
    <property type="match status" value="2"/>
</dbReference>
<dbReference type="CDD" id="cd02568">
    <property type="entry name" value="PseudoU_synth_PUS1_PUS2"/>
    <property type="match status" value="1"/>
</dbReference>
<dbReference type="InterPro" id="IPR041708">
    <property type="entry name" value="PUS1/PUS2-like"/>
</dbReference>
<dbReference type="Gene3D" id="3.30.70.660">
    <property type="entry name" value="Pseudouridine synthase I, catalytic domain, C-terminal subdomain"/>
    <property type="match status" value="1"/>
</dbReference>
<evidence type="ECO:0000256" key="1">
    <source>
        <dbReference type="ARBA" id="ARBA00023235"/>
    </source>
</evidence>
<dbReference type="InterPro" id="IPR020094">
    <property type="entry name" value="TruA/RsuA/RluB/E/F_N"/>
</dbReference>
<dbReference type="Gene3D" id="2.120.10.80">
    <property type="entry name" value="Kelch-type beta propeller"/>
    <property type="match status" value="2"/>
</dbReference>
<feature type="compositionally biased region" description="Basic residues" evidence="2">
    <location>
        <begin position="875"/>
        <end position="897"/>
    </location>
</feature>
<evidence type="ECO:0000313" key="5">
    <source>
        <dbReference type="Proteomes" id="UP000824890"/>
    </source>
</evidence>
<feature type="domain" description="F-box" evidence="3">
    <location>
        <begin position="1"/>
        <end position="45"/>
    </location>
</feature>
<dbReference type="InterPro" id="IPR020095">
    <property type="entry name" value="PsdUridine_synth_TruA_C"/>
</dbReference>
<proteinExistence type="predicted"/>
<comment type="caution">
    <text evidence="4">The sequence shown here is derived from an EMBL/GenBank/DDBJ whole genome shotgun (WGS) entry which is preliminary data.</text>
</comment>
<dbReference type="InterPro" id="IPR020103">
    <property type="entry name" value="PsdUridine_synth_cat_dom_sf"/>
</dbReference>
<dbReference type="SUPFAM" id="SSF55120">
    <property type="entry name" value="Pseudouridine synthase"/>
    <property type="match status" value="1"/>
</dbReference>
<dbReference type="EMBL" id="JAGKQM010000003">
    <property type="protein sequence ID" value="KAH0932442.1"/>
    <property type="molecule type" value="Genomic_DNA"/>
</dbReference>
<dbReference type="InterPro" id="IPR057499">
    <property type="entry name" value="Kelch_FKB95"/>
</dbReference>
<dbReference type="PANTHER" id="PTHR24414">
    <property type="entry name" value="F-BOX/KELCH-REPEAT PROTEIN SKIP4"/>
    <property type="match status" value="1"/>
</dbReference>
<dbReference type="InterPro" id="IPR050354">
    <property type="entry name" value="F-box/kelch-repeat_ARATH"/>
</dbReference>
<gene>
    <name evidence="4" type="ORF">HID58_009559</name>
</gene>
<dbReference type="Proteomes" id="UP000824890">
    <property type="component" value="Unassembled WGS sequence"/>
</dbReference>
<organism evidence="4 5">
    <name type="scientific">Brassica napus</name>
    <name type="common">Rape</name>
    <dbReference type="NCBI Taxonomy" id="3708"/>
    <lineage>
        <taxon>Eukaryota</taxon>
        <taxon>Viridiplantae</taxon>
        <taxon>Streptophyta</taxon>
        <taxon>Embryophyta</taxon>
        <taxon>Tracheophyta</taxon>
        <taxon>Spermatophyta</taxon>
        <taxon>Magnoliopsida</taxon>
        <taxon>eudicotyledons</taxon>
        <taxon>Gunneridae</taxon>
        <taxon>Pentapetalae</taxon>
        <taxon>rosids</taxon>
        <taxon>malvids</taxon>
        <taxon>Brassicales</taxon>
        <taxon>Brassicaceae</taxon>
        <taxon>Brassiceae</taxon>
        <taxon>Brassica</taxon>
    </lineage>
</organism>
<feature type="compositionally biased region" description="Acidic residues" evidence="2">
    <location>
        <begin position="904"/>
        <end position="930"/>
    </location>
</feature>
<dbReference type="CDD" id="cd22152">
    <property type="entry name" value="F-box_AtAFR-like"/>
    <property type="match status" value="2"/>
</dbReference>
<dbReference type="InterPro" id="IPR001810">
    <property type="entry name" value="F-box_dom"/>
</dbReference>
<dbReference type="InterPro" id="IPR015915">
    <property type="entry name" value="Kelch-typ_b-propeller"/>
</dbReference>
<dbReference type="Pfam" id="PF25210">
    <property type="entry name" value="Kelch_FKB95"/>
    <property type="match status" value="2"/>
</dbReference>
<protein>
    <recommendedName>
        <fullName evidence="3">F-box domain-containing protein</fullName>
    </recommendedName>
</protein>
<dbReference type="InterPro" id="IPR036047">
    <property type="entry name" value="F-box-like_dom_sf"/>
</dbReference>
<name>A0ABQ8DSU2_BRANA</name>
<dbReference type="SUPFAM" id="SSF81383">
    <property type="entry name" value="F-box domain"/>
    <property type="match status" value="2"/>
</dbReference>
<keyword evidence="5" id="KW-1185">Reference proteome</keyword>
<dbReference type="SUPFAM" id="SSF117281">
    <property type="entry name" value="Kelch motif"/>
    <property type="match status" value="2"/>
</dbReference>
<feature type="region of interest" description="Disordered" evidence="2">
    <location>
        <begin position="875"/>
        <end position="930"/>
    </location>
</feature>
<reference evidence="4 5" key="1">
    <citation type="submission" date="2021-05" db="EMBL/GenBank/DDBJ databases">
        <title>Genome Assembly of Synthetic Allotetraploid Brassica napus Reveals Homoeologous Exchanges between Subgenomes.</title>
        <authorList>
            <person name="Davis J.T."/>
        </authorList>
    </citation>
    <scope>NUCLEOTIDE SEQUENCE [LARGE SCALE GENOMIC DNA]</scope>
    <source>
        <strain evidence="5">cv. Da-Ae</strain>
        <tissue evidence="4">Seedling</tissue>
    </source>
</reference>
<dbReference type="PROSITE" id="PS50181">
    <property type="entry name" value="FBOX"/>
    <property type="match status" value="1"/>
</dbReference>
<evidence type="ECO:0000256" key="2">
    <source>
        <dbReference type="SAM" id="MobiDB-lite"/>
    </source>
</evidence>
<sequence>MSTPLPEDVIIDILARVPRCNYPRLSLVSKHFGSLIASPKLYAVRSLLRCTEHCLYVVLHNRETGGDHRWYILRQKTKDNPRLVLIPSLPVAQLDASYVAMGSKIYVFDKSKTKDDSVTTNVLSIDCRSHTVQHLPSIDVHVYTTLADIINGKIYVLGYQYRNTNSKKVMVVLNTETQTWEPVMTLPETMAYYTWPSSCVMMDVGYGGKLALFFPKGVTREIWCAEISLERQEGEGTWGKVEWCHQVMVAGNFDVNKCVAVMFTRIVLPLAPSKVLFWRKSVEFWILRNLHGKSEDVIIDILARVPRCNYPRLSLVCKHFRSLIASPMLFAVRSLLGCAELCLYVLLHNRETGGDESWSILRQKTKDNSRLVLIPSLPVAQSYAAVGSKIYIFDSTKDDSVTTNVLSFDCRSHTVQPLPSIDVNVYTTVADTINGKIYVLGYHNTNSEKPMVVLNTETQTWEPVMTIPETVHYMWPPSFVMMAGKMYTIGGSYVYDPKESRWETDEKLKFWEKGTYDPKQRLWGAVKGVEQLLAEMKSCSPASWTKIVGYGRKLALFFSKEEMTRERWGVDISLEKQEIWCAEISLERQEGEGIWGKVEWCDQVMVAGNFIGSKCIAVMQAVKIRKSPELVICAPVLERRHRFPSHMAAVSFLRYSVPSRVFWYPTRLIRVTPTFARFSSSAASTPSDHSLPDKWESYRKKKVVIRIGYVGTDYRGLQIQRDDPSLKTIEGELEVAIYKAGGILESNYGDLHKIGWARSSRTDKGVHSLATTISLKMEIPETAWKDDPHGTALAKCISKHLPDNIRVFSVLPSQRRFDPRRECTLRMYSYLLPVDVIGVKNSFSSDEIDHHLSDFNEILKQFEGDYPFHNYTQRSKYRRKAQHKITQRNGRPPKKPKSIQASESNEEEKVEVVEVEEEEAGGEESNEDVADSQAYIRAKWLHEPDETDKLSAAHFRKVFRCSCGNLESSLGFGFVEISIWGESFMLHQIRKMIGTAVAVKRELLPRDIIRLSLNKFTRIVLPLAPSEVLILRGNSFEVPKSPANFRRRPEIKAMGESEEVEREVEEFYRGVMVPQVSRFLDSEEAPWKEWLEHLERNDGMIDEQLEDVRRGWEEWKAKPRVMTRMTEGDKEFGSVSVPVHQAMH</sequence>
<dbReference type="PANTHER" id="PTHR24414:SF128">
    <property type="entry name" value="F-BOX DOMAIN-CONTAINING PROTEIN"/>
    <property type="match status" value="1"/>
</dbReference>